<sequence length="410" mass="47896">MPNMVIEDNPTRTRRRYRDREREQGEARLMNDYFVDNPTYDQDIFQRRFRMRTPLFLRIVAAVTSNDMYFQQRCDATGRKGLSSLQKCTGAMLVLAYGTSTDAQDEYLRMSDTVTRDALIRFVEGVISCFGQEYLRRPNEDDLRRLLHVGVERGFPGMIGSIDCMHWEWKNYPTAWAGQYAGRSGKPTIILEAVASYDLWIWHAFFGTPCTCNDINILHCSPVFDDVLSGQAPNVSYVLNDREYNRAYYLTDGIYPSWAAFVKSITSPQLRKHKLFAKHQEAARKDVERAFGVLQARFAFLRHPCHVWDKHLMGKIMIACIIMHNMIVEDERDTYLNYYDPSEFLNDRPRNRRQRSSGQDDEQPFQYSTQRIGSLSSCMTNREQLHNKETHIALKNDLIGHIWQKFGDDE</sequence>
<gene>
    <name evidence="1" type="ORF">L1987_78705</name>
</gene>
<reference evidence="2" key="1">
    <citation type="journal article" date="2022" name="Mol. Ecol. Resour.">
        <title>The genomes of chicory, endive, great burdock and yacon provide insights into Asteraceae palaeo-polyploidization history and plant inulin production.</title>
        <authorList>
            <person name="Fan W."/>
            <person name="Wang S."/>
            <person name="Wang H."/>
            <person name="Wang A."/>
            <person name="Jiang F."/>
            <person name="Liu H."/>
            <person name="Zhao H."/>
            <person name="Xu D."/>
            <person name="Zhang Y."/>
        </authorList>
    </citation>
    <scope>NUCLEOTIDE SEQUENCE [LARGE SCALE GENOMIC DNA]</scope>
    <source>
        <strain evidence="2">cv. Yunnan</strain>
    </source>
</reference>
<evidence type="ECO:0000313" key="1">
    <source>
        <dbReference type="EMBL" id="KAI3695706.1"/>
    </source>
</evidence>
<comment type="caution">
    <text evidence="1">The sequence shown here is derived from an EMBL/GenBank/DDBJ whole genome shotgun (WGS) entry which is preliminary data.</text>
</comment>
<dbReference type="Proteomes" id="UP001056120">
    <property type="component" value="Linkage Group LG26"/>
</dbReference>
<reference evidence="1 2" key="2">
    <citation type="journal article" date="2022" name="Mol. Ecol. Resour.">
        <title>The genomes of chicory, endive, great burdock and yacon provide insights into Asteraceae paleo-polyploidization history and plant inulin production.</title>
        <authorList>
            <person name="Fan W."/>
            <person name="Wang S."/>
            <person name="Wang H."/>
            <person name="Wang A."/>
            <person name="Jiang F."/>
            <person name="Liu H."/>
            <person name="Zhao H."/>
            <person name="Xu D."/>
            <person name="Zhang Y."/>
        </authorList>
    </citation>
    <scope>NUCLEOTIDE SEQUENCE [LARGE SCALE GENOMIC DNA]</scope>
    <source>
        <strain evidence="2">cv. Yunnan</strain>
        <tissue evidence="1">Leaves</tissue>
    </source>
</reference>
<name>A0ACB8ZD86_9ASTR</name>
<protein>
    <submittedName>
        <fullName evidence="1">Uncharacterized protein</fullName>
    </submittedName>
</protein>
<accession>A0ACB8ZD86</accession>
<organism evidence="1 2">
    <name type="scientific">Smallanthus sonchifolius</name>
    <dbReference type="NCBI Taxonomy" id="185202"/>
    <lineage>
        <taxon>Eukaryota</taxon>
        <taxon>Viridiplantae</taxon>
        <taxon>Streptophyta</taxon>
        <taxon>Embryophyta</taxon>
        <taxon>Tracheophyta</taxon>
        <taxon>Spermatophyta</taxon>
        <taxon>Magnoliopsida</taxon>
        <taxon>eudicotyledons</taxon>
        <taxon>Gunneridae</taxon>
        <taxon>Pentapetalae</taxon>
        <taxon>asterids</taxon>
        <taxon>campanulids</taxon>
        <taxon>Asterales</taxon>
        <taxon>Asteraceae</taxon>
        <taxon>Asteroideae</taxon>
        <taxon>Heliantheae alliance</taxon>
        <taxon>Millerieae</taxon>
        <taxon>Smallanthus</taxon>
    </lineage>
</organism>
<proteinExistence type="predicted"/>
<keyword evidence="2" id="KW-1185">Reference proteome</keyword>
<dbReference type="EMBL" id="CM042043">
    <property type="protein sequence ID" value="KAI3695706.1"/>
    <property type="molecule type" value="Genomic_DNA"/>
</dbReference>
<evidence type="ECO:0000313" key="2">
    <source>
        <dbReference type="Proteomes" id="UP001056120"/>
    </source>
</evidence>